<accession>A0A415SLG4</accession>
<dbReference type="Proteomes" id="UP000475905">
    <property type="component" value="Unassembled WGS sequence"/>
</dbReference>
<gene>
    <name evidence="1" type="ORF">F2Y36_11560</name>
    <name evidence="2" type="ORF">NXW23_18470</name>
</gene>
<dbReference type="EMBL" id="VVYP01000013">
    <property type="protein sequence ID" value="KAA5463061.1"/>
    <property type="molecule type" value="Genomic_DNA"/>
</dbReference>
<dbReference type="Proteomes" id="UP001060260">
    <property type="component" value="Chromosome"/>
</dbReference>
<sequence>MHTIQINDDIYKIPGNWDELTPKQLLYLVALTQSNVPVEQVKVYMMLYCLKAHVCRHKKIFKEYVRIKIGQESETVRFQIRSRQYFLLPEEISLLADQFNFLIRKVENRLNTSLKQYLINPELTTNPYPTLRCRLRKFTGPEDQLFDITFAQFMYLQTYLDAMQSDPKKINHLLACLWHRGKEFDINCLDKDAAILQHLPEDKKITMYWYILGSLSCMAEAYPRIFSGEGKSNGRVFDSQLRLLDSLAQSDMTKKPEIRKGLFLDALYAMDESIRRKEETEESLRNR</sequence>
<evidence type="ECO:0000313" key="2">
    <source>
        <dbReference type="EMBL" id="UVQ96275.1"/>
    </source>
</evidence>
<dbReference type="EMBL" id="CP103166">
    <property type="protein sequence ID" value="UVQ96275.1"/>
    <property type="molecule type" value="Genomic_DNA"/>
</dbReference>
<evidence type="ECO:0000313" key="3">
    <source>
        <dbReference type="Proteomes" id="UP000475905"/>
    </source>
</evidence>
<organism evidence="1 3">
    <name type="scientific">Bacteroides caccae</name>
    <dbReference type="NCBI Taxonomy" id="47678"/>
    <lineage>
        <taxon>Bacteria</taxon>
        <taxon>Pseudomonadati</taxon>
        <taxon>Bacteroidota</taxon>
        <taxon>Bacteroidia</taxon>
        <taxon>Bacteroidales</taxon>
        <taxon>Bacteroidaceae</taxon>
        <taxon>Bacteroides</taxon>
    </lineage>
</organism>
<proteinExistence type="predicted"/>
<name>A0A415SLG4_9BACE</name>
<reference evidence="2" key="2">
    <citation type="submission" date="2022-08" db="EMBL/GenBank/DDBJ databases">
        <title>Genome Sequencing of Bacteroides fragilis Group Isolates with Nanopore Technology.</title>
        <authorList>
            <person name="Tisza M.J."/>
            <person name="Smith D."/>
            <person name="Dekker J.P."/>
        </authorList>
    </citation>
    <scope>NUCLEOTIDE SEQUENCE</scope>
    <source>
        <strain evidence="2">BFG-474</strain>
    </source>
</reference>
<protein>
    <submittedName>
        <fullName evidence="1">Uncharacterized protein</fullName>
    </submittedName>
</protein>
<reference evidence="1 3" key="1">
    <citation type="journal article" date="2019" name="Nat. Med.">
        <title>A library of human gut bacterial isolates paired with longitudinal multiomics data enables mechanistic microbiome research.</title>
        <authorList>
            <person name="Poyet M."/>
            <person name="Groussin M."/>
            <person name="Gibbons S.M."/>
            <person name="Avila-Pacheco J."/>
            <person name="Jiang X."/>
            <person name="Kearney S.M."/>
            <person name="Perrotta A.R."/>
            <person name="Berdy B."/>
            <person name="Zhao S."/>
            <person name="Lieberman T.D."/>
            <person name="Swanson P.K."/>
            <person name="Smith M."/>
            <person name="Roesemann S."/>
            <person name="Alexander J.E."/>
            <person name="Rich S.A."/>
            <person name="Livny J."/>
            <person name="Vlamakis H."/>
            <person name="Clish C."/>
            <person name="Bullock K."/>
            <person name="Deik A."/>
            <person name="Scott J."/>
            <person name="Pierce K.A."/>
            <person name="Xavier R.J."/>
            <person name="Alm E.J."/>
        </authorList>
    </citation>
    <scope>NUCLEOTIDE SEQUENCE [LARGE SCALE GENOMIC DNA]</scope>
    <source>
        <strain evidence="1 3">BIOML-A31</strain>
    </source>
</reference>
<dbReference type="RefSeq" id="WP_122350918.1">
    <property type="nucleotide sequence ID" value="NZ_CAXSJX010000002.1"/>
</dbReference>
<dbReference type="AlphaFoldDB" id="A0A415SLG4"/>
<evidence type="ECO:0000313" key="1">
    <source>
        <dbReference type="EMBL" id="KAA5463061.1"/>
    </source>
</evidence>